<dbReference type="Proteomes" id="UP000308652">
    <property type="component" value="Unassembled WGS sequence"/>
</dbReference>
<dbReference type="OrthoDB" id="19224at2759"/>
<evidence type="ECO:0000256" key="2">
    <source>
        <dbReference type="ARBA" id="ARBA00022703"/>
    </source>
</evidence>
<dbReference type="PANTHER" id="PTHR12758">
    <property type="entry name" value="APOPTOSIS INHIBITOR 5-RELATED"/>
    <property type="match status" value="1"/>
</dbReference>
<dbReference type="AlphaFoldDB" id="A0A5C3MH14"/>
<accession>A0A5C3MH14</accession>
<comment type="similarity">
    <text evidence="1">Belongs to the API5 family.</text>
</comment>
<organism evidence="4 5">
    <name type="scientific">Crucibulum laeve</name>
    <dbReference type="NCBI Taxonomy" id="68775"/>
    <lineage>
        <taxon>Eukaryota</taxon>
        <taxon>Fungi</taxon>
        <taxon>Dikarya</taxon>
        <taxon>Basidiomycota</taxon>
        <taxon>Agaricomycotina</taxon>
        <taxon>Agaricomycetes</taxon>
        <taxon>Agaricomycetidae</taxon>
        <taxon>Agaricales</taxon>
        <taxon>Agaricineae</taxon>
        <taxon>Nidulariaceae</taxon>
        <taxon>Crucibulum</taxon>
    </lineage>
</organism>
<dbReference type="InterPro" id="IPR011989">
    <property type="entry name" value="ARM-like"/>
</dbReference>
<evidence type="ECO:0000313" key="5">
    <source>
        <dbReference type="Proteomes" id="UP000308652"/>
    </source>
</evidence>
<dbReference type="GO" id="GO:0003723">
    <property type="term" value="F:RNA binding"/>
    <property type="evidence" value="ECO:0007669"/>
    <property type="project" value="TreeGrafter"/>
</dbReference>
<evidence type="ECO:0000256" key="3">
    <source>
        <dbReference type="SAM" id="MobiDB-lite"/>
    </source>
</evidence>
<dbReference type="STRING" id="68775.A0A5C3MH14"/>
<dbReference type="InterPro" id="IPR016024">
    <property type="entry name" value="ARM-type_fold"/>
</dbReference>
<dbReference type="InterPro" id="IPR008383">
    <property type="entry name" value="API5"/>
</dbReference>
<reference evidence="4 5" key="1">
    <citation type="journal article" date="2019" name="Nat. Ecol. Evol.">
        <title>Megaphylogeny resolves global patterns of mushroom evolution.</title>
        <authorList>
            <person name="Varga T."/>
            <person name="Krizsan K."/>
            <person name="Foldi C."/>
            <person name="Dima B."/>
            <person name="Sanchez-Garcia M."/>
            <person name="Sanchez-Ramirez S."/>
            <person name="Szollosi G.J."/>
            <person name="Szarkandi J.G."/>
            <person name="Papp V."/>
            <person name="Albert L."/>
            <person name="Andreopoulos W."/>
            <person name="Angelini C."/>
            <person name="Antonin V."/>
            <person name="Barry K.W."/>
            <person name="Bougher N.L."/>
            <person name="Buchanan P."/>
            <person name="Buyck B."/>
            <person name="Bense V."/>
            <person name="Catcheside P."/>
            <person name="Chovatia M."/>
            <person name="Cooper J."/>
            <person name="Damon W."/>
            <person name="Desjardin D."/>
            <person name="Finy P."/>
            <person name="Geml J."/>
            <person name="Haridas S."/>
            <person name="Hughes K."/>
            <person name="Justo A."/>
            <person name="Karasinski D."/>
            <person name="Kautmanova I."/>
            <person name="Kiss B."/>
            <person name="Kocsube S."/>
            <person name="Kotiranta H."/>
            <person name="LaButti K.M."/>
            <person name="Lechner B.E."/>
            <person name="Liimatainen K."/>
            <person name="Lipzen A."/>
            <person name="Lukacs Z."/>
            <person name="Mihaltcheva S."/>
            <person name="Morgado L.N."/>
            <person name="Niskanen T."/>
            <person name="Noordeloos M.E."/>
            <person name="Ohm R.A."/>
            <person name="Ortiz-Santana B."/>
            <person name="Ovrebo C."/>
            <person name="Racz N."/>
            <person name="Riley R."/>
            <person name="Savchenko A."/>
            <person name="Shiryaev A."/>
            <person name="Soop K."/>
            <person name="Spirin V."/>
            <person name="Szebenyi C."/>
            <person name="Tomsovsky M."/>
            <person name="Tulloss R.E."/>
            <person name="Uehling J."/>
            <person name="Grigoriev I.V."/>
            <person name="Vagvolgyi C."/>
            <person name="Papp T."/>
            <person name="Martin F.M."/>
            <person name="Miettinen O."/>
            <person name="Hibbett D.S."/>
            <person name="Nagy L.G."/>
        </authorList>
    </citation>
    <scope>NUCLEOTIDE SEQUENCE [LARGE SCALE GENOMIC DNA]</scope>
    <source>
        <strain evidence="4 5">CBS 166.37</strain>
    </source>
</reference>
<keyword evidence="2" id="KW-0053">Apoptosis</keyword>
<feature type="compositionally biased region" description="Polar residues" evidence="3">
    <location>
        <begin position="458"/>
        <end position="470"/>
    </location>
</feature>
<sequence>MERTVSEQEREMKEAIRRANGSPDKTGNIRRGALNRVIDSINSPYPSLKILAAASIHNFFKDFPGLQETAINAVYDLCEDQDQDVRIAGYNAILAISKSENKWIRRNADVLVQLLQSDEPREVVVVKKALVAHLDMDPKITLSVLCDQIIPPDDIIDEEEKAIRDYLRSLVISFLTTEAKRAIVERHALRDSEAEEVIINGALSAISKCGFDDVKTLITDLLLSLAAFRTRSTKGDALVQALLQKATFCLQRDLQVKTLETSRPYIEYTRFLVIEKQLSSLANLLQFYFGTLLNKVTQVQSQPREDQLWIVCNVADCATLIEDDNSQDELALTKWRKRVVDCCPYALEILCDSIPADPRSLKACRAFLDTCVRYKNMPNTTIPSTLVEVLKTVSTRLRESGPVEDGDGLEKLIMQILPSSPVNATPSQTQVVPNNNDIIQAPAMLNTKRSFVLRRSNDTAAPQRTWNATGPQRHDRAATVNTPAPGLPKRNLPFEASSRPVKRVKNTNQEESSSAVPSLLSRMESPTPRPPRHPIHTNRPNSPRPPLRTERNDGPPPGGWSIKGAAKTTMADSATPARSMTVSAPPSLLHRLGGGRSS</sequence>
<dbReference type="PANTHER" id="PTHR12758:SF19">
    <property type="entry name" value="APOPTOSIS INHIBITOR 5"/>
    <property type="match status" value="1"/>
</dbReference>
<keyword evidence="5" id="KW-1185">Reference proteome</keyword>
<evidence type="ECO:0000313" key="4">
    <source>
        <dbReference type="EMBL" id="TFK44662.1"/>
    </source>
</evidence>
<feature type="region of interest" description="Disordered" evidence="3">
    <location>
        <begin position="458"/>
        <end position="598"/>
    </location>
</feature>
<dbReference type="GO" id="GO:0043066">
    <property type="term" value="P:negative regulation of apoptotic process"/>
    <property type="evidence" value="ECO:0007669"/>
    <property type="project" value="TreeGrafter"/>
</dbReference>
<feature type="compositionally biased region" description="Polar residues" evidence="3">
    <location>
        <begin position="570"/>
        <end position="584"/>
    </location>
</feature>
<feature type="compositionally biased region" description="Polar residues" evidence="3">
    <location>
        <begin position="506"/>
        <end position="516"/>
    </location>
</feature>
<proteinExistence type="inferred from homology"/>
<name>A0A5C3MH14_9AGAR</name>
<dbReference type="EMBL" id="ML213590">
    <property type="protein sequence ID" value="TFK44662.1"/>
    <property type="molecule type" value="Genomic_DNA"/>
</dbReference>
<feature type="compositionally biased region" description="Basic and acidic residues" evidence="3">
    <location>
        <begin position="1"/>
        <end position="17"/>
    </location>
</feature>
<protein>
    <submittedName>
        <fullName evidence="4">Apoptosis inhibitory protein 5-domain-containing protein</fullName>
    </submittedName>
</protein>
<gene>
    <name evidence="4" type="ORF">BDQ12DRAFT_730692</name>
</gene>
<dbReference type="GO" id="GO:0005634">
    <property type="term" value="C:nucleus"/>
    <property type="evidence" value="ECO:0007669"/>
    <property type="project" value="TreeGrafter"/>
</dbReference>
<dbReference type="GO" id="GO:0006915">
    <property type="term" value="P:apoptotic process"/>
    <property type="evidence" value="ECO:0007669"/>
    <property type="project" value="UniProtKB-KW"/>
</dbReference>
<feature type="region of interest" description="Disordered" evidence="3">
    <location>
        <begin position="1"/>
        <end position="27"/>
    </location>
</feature>
<dbReference type="Pfam" id="PF05918">
    <property type="entry name" value="API5"/>
    <property type="match status" value="1"/>
</dbReference>
<dbReference type="Gene3D" id="1.25.10.10">
    <property type="entry name" value="Leucine-rich Repeat Variant"/>
    <property type="match status" value="1"/>
</dbReference>
<evidence type="ECO:0000256" key="1">
    <source>
        <dbReference type="ARBA" id="ARBA00009515"/>
    </source>
</evidence>
<dbReference type="SUPFAM" id="SSF48371">
    <property type="entry name" value="ARM repeat"/>
    <property type="match status" value="1"/>
</dbReference>